<evidence type="ECO:0000256" key="1">
    <source>
        <dbReference type="SAM" id="MobiDB-lite"/>
    </source>
</evidence>
<dbReference type="EMBL" id="KZ150025">
    <property type="protein sequence ID" value="PZC74820.1"/>
    <property type="molecule type" value="Genomic_DNA"/>
</dbReference>
<protein>
    <recommendedName>
        <fullName evidence="4">PHD-type domain-containing protein</fullName>
    </recommendedName>
</protein>
<evidence type="ECO:0008006" key="4">
    <source>
        <dbReference type="Google" id="ProtNLM"/>
    </source>
</evidence>
<feature type="compositionally biased region" description="Polar residues" evidence="1">
    <location>
        <begin position="212"/>
        <end position="224"/>
    </location>
</feature>
<keyword evidence="3" id="KW-1185">Reference proteome</keyword>
<feature type="compositionally biased region" description="Basic residues" evidence="1">
    <location>
        <begin position="166"/>
        <end position="183"/>
    </location>
</feature>
<dbReference type="OrthoDB" id="8061056at2759"/>
<dbReference type="Proteomes" id="UP000249218">
    <property type="component" value="Unassembled WGS sequence"/>
</dbReference>
<name>A0A2W1BQ25_HELAM</name>
<feature type="compositionally biased region" description="Low complexity" evidence="1">
    <location>
        <begin position="136"/>
        <end position="153"/>
    </location>
</feature>
<evidence type="ECO:0000313" key="3">
    <source>
        <dbReference type="Proteomes" id="UP000249218"/>
    </source>
</evidence>
<sequence>MSSKKPKCAKVKNPCKFCLQQVTNKNGLQCQGACKKWAHFKCLHYTPGKIADIKAGIIKVTCPCPDCDTKQKKEFLTNPPFSCKSNECPANRPQKCDSAECPSKLRNRKTDRFVCKKPNCSTSTREIDEMADAVDSPVTVYPSSPSPRDSYPDISTIPSPCPSLSPKRRQSPKGRFFSRKRGKKNDGKSPSCGSCSTRTSQNSVRRADQKPSSESTRSPRNQQSMVTALQEMCGTVGQLSVQLRDLMCKIMDTS</sequence>
<feature type="region of interest" description="Disordered" evidence="1">
    <location>
        <begin position="136"/>
        <end position="224"/>
    </location>
</feature>
<feature type="compositionally biased region" description="Polar residues" evidence="1">
    <location>
        <begin position="191"/>
        <end position="204"/>
    </location>
</feature>
<evidence type="ECO:0000313" key="2">
    <source>
        <dbReference type="EMBL" id="PZC74820.1"/>
    </source>
</evidence>
<proteinExistence type="predicted"/>
<gene>
    <name evidence="2" type="primary">HaOG207133</name>
    <name evidence="2" type="ORF">B5X24_HaOG207133</name>
</gene>
<reference evidence="2 3" key="1">
    <citation type="journal article" date="2017" name="BMC Biol.">
        <title>Genomic innovations, transcriptional plasticity and gene loss underlying the evolution and divergence of two highly polyphagous and invasive Helicoverpa pest species.</title>
        <authorList>
            <person name="Pearce S.L."/>
            <person name="Clarke D.F."/>
            <person name="East P.D."/>
            <person name="Elfekih S."/>
            <person name="Gordon K.H."/>
            <person name="Jermiin L.S."/>
            <person name="McGaughran A."/>
            <person name="Oakeshott J.G."/>
            <person name="Papanikolaou A."/>
            <person name="Perera O.P."/>
            <person name="Rane R.V."/>
            <person name="Richards S."/>
            <person name="Tay W.T."/>
            <person name="Walsh T.K."/>
            <person name="Anderson A."/>
            <person name="Anderson C.J."/>
            <person name="Asgari S."/>
            <person name="Board P.G."/>
            <person name="Bretschneider A."/>
            <person name="Campbell P.M."/>
            <person name="Chertemps T."/>
            <person name="Christeller J.T."/>
            <person name="Coppin C.W."/>
            <person name="Downes S.J."/>
            <person name="Duan G."/>
            <person name="Farnsworth C.A."/>
            <person name="Good R.T."/>
            <person name="Han L.B."/>
            <person name="Han Y.C."/>
            <person name="Hatje K."/>
            <person name="Horne I."/>
            <person name="Huang Y.P."/>
            <person name="Hughes D.S."/>
            <person name="Jacquin-Joly E."/>
            <person name="James W."/>
            <person name="Jhangiani S."/>
            <person name="Kollmar M."/>
            <person name="Kuwar S.S."/>
            <person name="Li S."/>
            <person name="Liu N.Y."/>
            <person name="Maibeche M.T."/>
            <person name="Miller J.R."/>
            <person name="Montagne N."/>
            <person name="Perry T."/>
            <person name="Qu J."/>
            <person name="Song S.V."/>
            <person name="Sutton G.G."/>
            <person name="Vogel H."/>
            <person name="Walenz B.P."/>
            <person name="Xu W."/>
            <person name="Zhang H.J."/>
            <person name="Zou Z."/>
            <person name="Batterham P."/>
            <person name="Edwards O.R."/>
            <person name="Feyereisen R."/>
            <person name="Gibbs R.A."/>
            <person name="Heckel D.G."/>
            <person name="McGrath A."/>
            <person name="Robin C."/>
            <person name="Scherer S.E."/>
            <person name="Worley K.C."/>
            <person name="Wu Y.D."/>
        </authorList>
    </citation>
    <scope>NUCLEOTIDE SEQUENCE [LARGE SCALE GENOMIC DNA]</scope>
    <source>
        <strain evidence="2">Harm_GR_Male_#8</strain>
        <tissue evidence="2">Whole organism</tissue>
    </source>
</reference>
<accession>A0A2W1BQ25</accession>
<organism evidence="2 3">
    <name type="scientific">Helicoverpa armigera</name>
    <name type="common">Cotton bollworm</name>
    <name type="synonym">Heliothis armigera</name>
    <dbReference type="NCBI Taxonomy" id="29058"/>
    <lineage>
        <taxon>Eukaryota</taxon>
        <taxon>Metazoa</taxon>
        <taxon>Ecdysozoa</taxon>
        <taxon>Arthropoda</taxon>
        <taxon>Hexapoda</taxon>
        <taxon>Insecta</taxon>
        <taxon>Pterygota</taxon>
        <taxon>Neoptera</taxon>
        <taxon>Endopterygota</taxon>
        <taxon>Lepidoptera</taxon>
        <taxon>Glossata</taxon>
        <taxon>Ditrysia</taxon>
        <taxon>Noctuoidea</taxon>
        <taxon>Noctuidae</taxon>
        <taxon>Heliothinae</taxon>
        <taxon>Helicoverpa</taxon>
    </lineage>
</organism>
<dbReference type="AlphaFoldDB" id="A0A2W1BQ25"/>